<sequence>MSIDPWILVVVLGATTLLLGWALWSIKLELHTRWCEVGPLRRGERFHEMIATLSLSSLTHGNDLRILQNGDAYFASLLADIRAARSSVHFETFLWKTGECSGALVDALCERARAGIPVRVLLDGIGGKITREERQRIEASGATLVFYNHARFRNLGTYNTRDHRKLAVIDGCIGYVGGHCITDDWLGDAQDRAHFRDTSARVEGPIVTQLQGVFSDNWTEAAGELLVGEELFPAPRASGPVTAHLSYLSLARRTSSLKVLHHLAIESAEREILIQNPYFLPFGGARDALCRARKRGVRVRVMVPSREATDAKIVSHATRHALRPLLECGIEIYLYDRTLLHQKVFVIDGVWAGIGSTNFDDRSMDINEEVTLSVFDEGVAQELTAAFEADLAHARLLGLEEWRSRSFVEKATDWLAWTARAQL</sequence>
<dbReference type="KEGG" id="samy:DB32_001353"/>
<dbReference type="Gene3D" id="3.30.870.10">
    <property type="entry name" value="Endonuclease Chain A"/>
    <property type="match status" value="2"/>
</dbReference>
<dbReference type="GO" id="GO:0016020">
    <property type="term" value="C:membrane"/>
    <property type="evidence" value="ECO:0007669"/>
    <property type="project" value="TreeGrafter"/>
</dbReference>
<dbReference type="STRING" id="927083.DB32_001353"/>
<evidence type="ECO:0000256" key="1">
    <source>
        <dbReference type="SAM" id="Phobius"/>
    </source>
</evidence>
<name>A0A0F6SDX5_9BACT</name>
<feature type="domain" description="PLD phosphodiesterase" evidence="2">
    <location>
        <begin position="336"/>
        <end position="363"/>
    </location>
</feature>
<dbReference type="OrthoDB" id="9762009at2"/>
<feature type="transmembrane region" description="Helical" evidence="1">
    <location>
        <begin position="6"/>
        <end position="24"/>
    </location>
</feature>
<dbReference type="AlphaFoldDB" id="A0A0F6SDX5"/>
<keyword evidence="1" id="KW-0812">Transmembrane</keyword>
<dbReference type="SUPFAM" id="SSF56024">
    <property type="entry name" value="Phospholipase D/nuclease"/>
    <property type="match status" value="2"/>
</dbReference>
<dbReference type="GO" id="GO:0032049">
    <property type="term" value="P:cardiolipin biosynthetic process"/>
    <property type="evidence" value="ECO:0007669"/>
    <property type="project" value="UniProtKB-ARBA"/>
</dbReference>
<reference evidence="3 4" key="1">
    <citation type="submission" date="2015-03" db="EMBL/GenBank/DDBJ databases">
        <title>Genome assembly of Sandaracinus amylolyticus DSM 53668.</title>
        <authorList>
            <person name="Sharma G."/>
            <person name="Subramanian S."/>
        </authorList>
    </citation>
    <scope>NUCLEOTIDE SEQUENCE [LARGE SCALE GENOMIC DNA]</scope>
    <source>
        <strain evidence="3 4">DSM 53668</strain>
    </source>
</reference>
<dbReference type="PANTHER" id="PTHR21248:SF22">
    <property type="entry name" value="PHOSPHOLIPASE D"/>
    <property type="match status" value="1"/>
</dbReference>
<dbReference type="InterPro" id="IPR025202">
    <property type="entry name" value="PLD-like_dom"/>
</dbReference>
<dbReference type="GO" id="GO:0008808">
    <property type="term" value="F:cardiolipin synthase activity"/>
    <property type="evidence" value="ECO:0007669"/>
    <property type="project" value="TreeGrafter"/>
</dbReference>
<dbReference type="EMBL" id="CP011125">
    <property type="protein sequence ID" value="AKF04204.1"/>
    <property type="molecule type" value="Genomic_DNA"/>
</dbReference>
<dbReference type="PROSITE" id="PS50035">
    <property type="entry name" value="PLD"/>
    <property type="match status" value="2"/>
</dbReference>
<organism evidence="3 4">
    <name type="scientific">Sandaracinus amylolyticus</name>
    <dbReference type="NCBI Taxonomy" id="927083"/>
    <lineage>
        <taxon>Bacteria</taxon>
        <taxon>Pseudomonadati</taxon>
        <taxon>Myxococcota</taxon>
        <taxon>Polyangia</taxon>
        <taxon>Polyangiales</taxon>
        <taxon>Sandaracinaceae</taxon>
        <taxon>Sandaracinus</taxon>
    </lineage>
</organism>
<keyword evidence="1" id="KW-0472">Membrane</keyword>
<keyword evidence="4" id="KW-1185">Reference proteome</keyword>
<dbReference type="PANTHER" id="PTHR21248">
    <property type="entry name" value="CARDIOLIPIN SYNTHASE"/>
    <property type="match status" value="1"/>
</dbReference>
<evidence type="ECO:0000259" key="2">
    <source>
        <dbReference type="PROSITE" id="PS50035"/>
    </source>
</evidence>
<dbReference type="SMART" id="SM00155">
    <property type="entry name" value="PLDc"/>
    <property type="match status" value="2"/>
</dbReference>
<dbReference type="RefSeq" id="WP_053231570.1">
    <property type="nucleotide sequence ID" value="NZ_CP011125.1"/>
</dbReference>
<dbReference type="Proteomes" id="UP000034883">
    <property type="component" value="Chromosome"/>
</dbReference>
<proteinExistence type="predicted"/>
<dbReference type="CDD" id="cd09110">
    <property type="entry name" value="PLDc_CLS_1"/>
    <property type="match status" value="1"/>
</dbReference>
<protein>
    <submittedName>
        <fullName evidence="3">Cardiolipin synthetase</fullName>
    </submittedName>
</protein>
<evidence type="ECO:0000313" key="4">
    <source>
        <dbReference type="Proteomes" id="UP000034883"/>
    </source>
</evidence>
<dbReference type="CDD" id="cd09112">
    <property type="entry name" value="PLDc_CLS_2"/>
    <property type="match status" value="1"/>
</dbReference>
<gene>
    <name evidence="3" type="ORF">DB32_001353</name>
</gene>
<dbReference type="Pfam" id="PF13091">
    <property type="entry name" value="PLDc_2"/>
    <property type="match status" value="2"/>
</dbReference>
<feature type="domain" description="PLD phosphodiesterase" evidence="2">
    <location>
        <begin position="158"/>
        <end position="185"/>
    </location>
</feature>
<dbReference type="InterPro" id="IPR001736">
    <property type="entry name" value="PLipase_D/transphosphatidylase"/>
</dbReference>
<accession>A0A0F6SDX5</accession>
<keyword evidence="1" id="KW-1133">Transmembrane helix</keyword>
<evidence type="ECO:0000313" key="3">
    <source>
        <dbReference type="EMBL" id="AKF04204.1"/>
    </source>
</evidence>